<protein>
    <submittedName>
        <fullName evidence="3">M23 family metallopeptidase</fullName>
    </submittedName>
</protein>
<accession>A0A4P7GPS7</accession>
<dbReference type="Proteomes" id="UP000294894">
    <property type="component" value="Chromosome"/>
</dbReference>
<dbReference type="OrthoDB" id="1099523at2"/>
<keyword evidence="1" id="KW-0732">Signal</keyword>
<dbReference type="PANTHER" id="PTHR21666">
    <property type="entry name" value="PEPTIDASE-RELATED"/>
    <property type="match status" value="1"/>
</dbReference>
<dbReference type="Gene3D" id="2.70.70.10">
    <property type="entry name" value="Glucose Permease (Domain IIA)"/>
    <property type="match status" value="1"/>
</dbReference>
<feature type="chain" id="PRO_5020307788" evidence="1">
    <location>
        <begin position="21"/>
        <end position="182"/>
    </location>
</feature>
<evidence type="ECO:0000256" key="1">
    <source>
        <dbReference type="SAM" id="SignalP"/>
    </source>
</evidence>
<gene>
    <name evidence="3" type="ORF">EXE57_18320</name>
</gene>
<name>A0A4P7GPS7_9ACTN</name>
<dbReference type="InterPro" id="IPR050570">
    <property type="entry name" value="Cell_wall_metabolism_enzyme"/>
</dbReference>
<dbReference type="GO" id="GO:0004222">
    <property type="term" value="F:metalloendopeptidase activity"/>
    <property type="evidence" value="ECO:0007669"/>
    <property type="project" value="TreeGrafter"/>
</dbReference>
<dbReference type="InterPro" id="IPR016047">
    <property type="entry name" value="M23ase_b-sheet_dom"/>
</dbReference>
<evidence type="ECO:0000313" key="3">
    <source>
        <dbReference type="EMBL" id="QBR94019.1"/>
    </source>
</evidence>
<organism evidence="3 4">
    <name type="scientific">Nocardioides euryhalodurans</name>
    <dbReference type="NCBI Taxonomy" id="2518370"/>
    <lineage>
        <taxon>Bacteria</taxon>
        <taxon>Bacillati</taxon>
        <taxon>Actinomycetota</taxon>
        <taxon>Actinomycetes</taxon>
        <taxon>Propionibacteriales</taxon>
        <taxon>Nocardioidaceae</taxon>
        <taxon>Nocardioides</taxon>
    </lineage>
</organism>
<evidence type="ECO:0000313" key="4">
    <source>
        <dbReference type="Proteomes" id="UP000294894"/>
    </source>
</evidence>
<dbReference type="SUPFAM" id="SSF51261">
    <property type="entry name" value="Duplicated hybrid motif"/>
    <property type="match status" value="1"/>
</dbReference>
<dbReference type="RefSeq" id="WP_135080019.1">
    <property type="nucleotide sequence ID" value="NZ_CP038267.1"/>
</dbReference>
<keyword evidence="4" id="KW-1185">Reference proteome</keyword>
<dbReference type="CDD" id="cd12797">
    <property type="entry name" value="M23_peptidase"/>
    <property type="match status" value="1"/>
</dbReference>
<dbReference type="EMBL" id="CP038267">
    <property type="protein sequence ID" value="QBR94019.1"/>
    <property type="molecule type" value="Genomic_DNA"/>
</dbReference>
<dbReference type="AlphaFoldDB" id="A0A4P7GPS7"/>
<feature type="domain" description="M23ase beta-sheet core" evidence="2">
    <location>
        <begin position="71"/>
        <end position="161"/>
    </location>
</feature>
<dbReference type="PANTHER" id="PTHR21666:SF270">
    <property type="entry name" value="MUREIN HYDROLASE ACTIVATOR ENVC"/>
    <property type="match status" value="1"/>
</dbReference>
<evidence type="ECO:0000259" key="2">
    <source>
        <dbReference type="Pfam" id="PF01551"/>
    </source>
</evidence>
<sequence>MRLLGAVLLALVLTAGSAQAAGDPRWEFYTGDKTRYTSPWFAGGHRIMIPFGCTRAPYYDADPRCKKQRGFHHGIDVAMKCGTPLRAGRRGWVVSSEGLGPAYGSKVLRIRNYTQEWDVVIGHARRVLVEPGDRVRAGQRIARAGADAAPDGCHLHFEKRAMSGGLSTAVHPRRLLGLRPRR</sequence>
<dbReference type="InterPro" id="IPR011055">
    <property type="entry name" value="Dup_hybrid_motif"/>
</dbReference>
<reference evidence="3 4" key="1">
    <citation type="submission" date="2019-03" db="EMBL/GenBank/DDBJ databases">
        <title>Three New Species of Nocardioides, Nocardioides euryhalodurans sp. nov., Nocardioides seonyuensis sp. nov. and Nocardioides eburneoflavus sp. nov., Iolated from Soil.</title>
        <authorList>
            <person name="Roh S.G."/>
            <person name="Lee C."/>
            <person name="Kim M.-K."/>
            <person name="Kim S.B."/>
        </authorList>
    </citation>
    <scope>NUCLEOTIDE SEQUENCE [LARGE SCALE GENOMIC DNA]</scope>
    <source>
        <strain evidence="3 4">MMS17-SY117</strain>
    </source>
</reference>
<feature type="signal peptide" evidence="1">
    <location>
        <begin position="1"/>
        <end position="20"/>
    </location>
</feature>
<proteinExistence type="predicted"/>
<dbReference type="Pfam" id="PF01551">
    <property type="entry name" value="Peptidase_M23"/>
    <property type="match status" value="1"/>
</dbReference>
<dbReference type="KEGG" id="noy:EXE57_18320"/>